<dbReference type="PANTHER" id="PTHR11240">
    <property type="entry name" value="RIBONUCLEASE T2"/>
    <property type="match status" value="1"/>
</dbReference>
<gene>
    <name evidence="3" type="ORF">NTH_03554</name>
</gene>
<dbReference type="InterPro" id="IPR036430">
    <property type="entry name" value="RNase_T2-like_sf"/>
</dbReference>
<dbReference type="EMBL" id="CP030941">
    <property type="protein sequence ID" value="UUP19067.1"/>
    <property type="molecule type" value="Genomic_DNA"/>
</dbReference>
<evidence type="ECO:0000256" key="2">
    <source>
        <dbReference type="RuleBase" id="RU004328"/>
    </source>
</evidence>
<dbReference type="RefSeq" id="WP_338531250.1">
    <property type="nucleotide sequence ID" value="NZ_CP030941.1"/>
</dbReference>
<proteinExistence type="inferred from homology"/>
<keyword evidence="4" id="KW-1185">Reference proteome</keyword>
<dbReference type="GO" id="GO:0016787">
    <property type="term" value="F:hydrolase activity"/>
    <property type="evidence" value="ECO:0007669"/>
    <property type="project" value="UniProtKB-KW"/>
</dbReference>
<accession>A0ABY5MNR6</accession>
<sequence>MTARAASFVELSTLERTVRRFSLGTAIAALVAAALSGAAAAGERGAEPGSFDYYVLALSWSPSYCVAEGDRANPQQCGSGRPFAFVVHGLWPQYDRGYPEFCRSRLPDRVPDQLVGKVIDIMPSAGLIGHQWRKHGSCSGLGQEDYFSLVRKARERVSIPEPFRTLASPLLASPGGVEAAFMSVNEGLDAGGIAVTCKGRLLREVRICLTRDLEFRACPEVDRKACRADRALMPAAR</sequence>
<dbReference type="SUPFAM" id="SSF55895">
    <property type="entry name" value="Ribonuclease Rh-like"/>
    <property type="match status" value="1"/>
</dbReference>
<dbReference type="InterPro" id="IPR039378">
    <property type="entry name" value="RNase_T2_prok"/>
</dbReference>
<evidence type="ECO:0000313" key="3">
    <source>
        <dbReference type="EMBL" id="UUP19067.1"/>
    </source>
</evidence>
<dbReference type="PANTHER" id="PTHR11240:SF22">
    <property type="entry name" value="RIBONUCLEASE T2"/>
    <property type="match status" value="1"/>
</dbReference>
<protein>
    <submittedName>
        <fullName evidence="3">Ribonuclease</fullName>
        <ecNumber evidence="3">3.1.27.-</ecNumber>
    </submittedName>
</protein>
<organism evidence="3 4">
    <name type="scientific">Nitratireductor thuwali</name>
    <dbReference type="NCBI Taxonomy" id="2267699"/>
    <lineage>
        <taxon>Bacteria</taxon>
        <taxon>Pseudomonadati</taxon>
        <taxon>Pseudomonadota</taxon>
        <taxon>Alphaproteobacteria</taxon>
        <taxon>Hyphomicrobiales</taxon>
        <taxon>Phyllobacteriaceae</taxon>
        <taxon>Nitratireductor</taxon>
    </lineage>
</organism>
<comment type="similarity">
    <text evidence="1 2">Belongs to the RNase T2 family.</text>
</comment>
<evidence type="ECO:0000313" key="4">
    <source>
        <dbReference type="Proteomes" id="UP001342418"/>
    </source>
</evidence>
<reference evidence="3 4" key="1">
    <citation type="submission" date="2018-07" db="EMBL/GenBank/DDBJ databases">
        <title>Genome sequence of Nitratireductor thuwali#1536.</title>
        <authorList>
            <person name="Michoud G."/>
            <person name="Merlino G."/>
            <person name="Sefrji F.O."/>
            <person name="Daffonchio D."/>
        </authorList>
    </citation>
    <scope>NUCLEOTIDE SEQUENCE [LARGE SCALE GENOMIC DNA]</scope>
    <source>
        <strain evidence="4">Nit1536</strain>
    </source>
</reference>
<dbReference type="PROSITE" id="PS00530">
    <property type="entry name" value="RNASE_T2_1"/>
    <property type="match status" value="1"/>
</dbReference>
<dbReference type="Pfam" id="PF00445">
    <property type="entry name" value="Ribonuclease_T2"/>
    <property type="match status" value="1"/>
</dbReference>
<dbReference type="EC" id="3.1.27.-" evidence="3"/>
<evidence type="ECO:0000256" key="1">
    <source>
        <dbReference type="ARBA" id="ARBA00007469"/>
    </source>
</evidence>
<dbReference type="Gene3D" id="3.90.730.10">
    <property type="entry name" value="Ribonuclease T2-like"/>
    <property type="match status" value="1"/>
</dbReference>
<name>A0ABY5MNR6_9HYPH</name>
<dbReference type="Proteomes" id="UP001342418">
    <property type="component" value="Chromosome"/>
</dbReference>
<dbReference type="CDD" id="cd01062">
    <property type="entry name" value="RNase_T2_prok"/>
    <property type="match status" value="1"/>
</dbReference>
<keyword evidence="3" id="KW-0378">Hydrolase</keyword>
<dbReference type="InterPro" id="IPR001568">
    <property type="entry name" value="RNase_T2-like"/>
</dbReference>
<dbReference type="InterPro" id="IPR018188">
    <property type="entry name" value="RNase_T2_His_AS_1"/>
</dbReference>